<keyword evidence="5" id="KW-1185">Reference proteome</keyword>
<dbReference type="EMBL" id="MUZR01000008">
    <property type="protein sequence ID" value="OOC10938.1"/>
    <property type="molecule type" value="Genomic_DNA"/>
</dbReference>
<dbReference type="GO" id="GO:0006261">
    <property type="term" value="P:DNA-templated DNA replication"/>
    <property type="evidence" value="ECO:0007669"/>
    <property type="project" value="TreeGrafter"/>
</dbReference>
<dbReference type="GO" id="GO:0003887">
    <property type="term" value="F:DNA-directed DNA polymerase activity"/>
    <property type="evidence" value="ECO:0007669"/>
    <property type="project" value="UniProtKB-KW"/>
</dbReference>
<dbReference type="STRING" id="252474.B1A74_03700"/>
<keyword evidence="2 4" id="KW-0548">Nucleotidyltransferase</keyword>
<dbReference type="Proteomes" id="UP000189177">
    <property type="component" value="Unassembled WGS sequence"/>
</dbReference>
<evidence type="ECO:0000313" key="4">
    <source>
        <dbReference type="EMBL" id="OOC10938.1"/>
    </source>
</evidence>
<dbReference type="EC" id="2.7.7.7" evidence="1"/>
<proteinExistence type="predicted"/>
<dbReference type="SUPFAM" id="SSF52540">
    <property type="entry name" value="P-loop containing nucleoside triphosphate hydrolases"/>
    <property type="match status" value="1"/>
</dbReference>
<name>A0A1V3A0N1_9GAMM</name>
<dbReference type="Pfam" id="PF13177">
    <property type="entry name" value="DNA_pol3_delta2"/>
    <property type="match status" value="1"/>
</dbReference>
<accession>A0A1V3A0N1</accession>
<evidence type="ECO:0000313" key="5">
    <source>
        <dbReference type="Proteomes" id="UP000189177"/>
    </source>
</evidence>
<gene>
    <name evidence="4" type="ORF">B1A74_03700</name>
</gene>
<dbReference type="InterPro" id="IPR050238">
    <property type="entry name" value="DNA_Rep/Repair_Clamp_Loader"/>
</dbReference>
<sequence length="341" mass="36560">MNEPGAVPPWLAQPWQALVLRAAAGHLPGGLLVTGAEGVGKGLLVSALLQRLFCERATGTQPACGECGGCRGFLGGVHPELHDVMPPEPGKDIPVDAVREAGEFLALSGSGDWRVLWLHPADAMNASAANALLKTLEEPPAGGLIVLESARPSALPATIRSRCEDLHLPAPDLEAARDWLAAGAPDSSAVDEAWAASLGRPVVAAELLADPERHAAWRQEREALAELLQTRELHSAVTHLARCNLETLLPRWQALLLSAQRWLVSGEVDRFAAQFPPDRLQAFARERGARGLASLVQESRRWQRQARAQLNPQLRLEDMAAAMLPQATASRLASRGRSGAY</sequence>
<dbReference type="PANTHER" id="PTHR11669:SF8">
    <property type="entry name" value="DNA POLYMERASE III SUBUNIT DELTA"/>
    <property type="match status" value="1"/>
</dbReference>
<dbReference type="PANTHER" id="PTHR11669">
    <property type="entry name" value="REPLICATION FACTOR C / DNA POLYMERASE III GAMMA-TAU SUBUNIT"/>
    <property type="match status" value="1"/>
</dbReference>
<comment type="caution">
    <text evidence="4">The sequence shown here is derived from an EMBL/GenBank/DDBJ whole genome shotgun (WGS) entry which is preliminary data.</text>
</comment>
<dbReference type="Gene3D" id="3.40.50.300">
    <property type="entry name" value="P-loop containing nucleotide triphosphate hydrolases"/>
    <property type="match status" value="1"/>
</dbReference>
<protein>
    <recommendedName>
        <fullName evidence="1">DNA-directed DNA polymerase</fullName>
        <ecNumber evidence="1">2.7.7.7</ecNumber>
    </recommendedName>
</protein>
<evidence type="ECO:0000256" key="2">
    <source>
        <dbReference type="ARBA" id="ARBA00022932"/>
    </source>
</evidence>
<dbReference type="AlphaFoldDB" id="A0A1V3A0N1"/>
<evidence type="ECO:0000256" key="3">
    <source>
        <dbReference type="ARBA" id="ARBA00049244"/>
    </source>
</evidence>
<evidence type="ECO:0000256" key="1">
    <source>
        <dbReference type="ARBA" id="ARBA00012417"/>
    </source>
</evidence>
<comment type="catalytic activity">
    <reaction evidence="3">
        <text>DNA(n) + a 2'-deoxyribonucleoside 5'-triphosphate = DNA(n+1) + diphosphate</text>
        <dbReference type="Rhea" id="RHEA:22508"/>
        <dbReference type="Rhea" id="RHEA-COMP:17339"/>
        <dbReference type="Rhea" id="RHEA-COMP:17340"/>
        <dbReference type="ChEBI" id="CHEBI:33019"/>
        <dbReference type="ChEBI" id="CHEBI:61560"/>
        <dbReference type="ChEBI" id="CHEBI:173112"/>
        <dbReference type="EC" id="2.7.7.7"/>
    </reaction>
</comment>
<dbReference type="GO" id="GO:0009360">
    <property type="term" value="C:DNA polymerase III complex"/>
    <property type="evidence" value="ECO:0007669"/>
    <property type="project" value="TreeGrafter"/>
</dbReference>
<dbReference type="OrthoDB" id="9811073at2"/>
<organism evidence="4 5">
    <name type="scientific">Thioalkalivibrio halophilus</name>
    <dbReference type="NCBI Taxonomy" id="252474"/>
    <lineage>
        <taxon>Bacteria</taxon>
        <taxon>Pseudomonadati</taxon>
        <taxon>Pseudomonadota</taxon>
        <taxon>Gammaproteobacteria</taxon>
        <taxon>Chromatiales</taxon>
        <taxon>Ectothiorhodospiraceae</taxon>
        <taxon>Thioalkalivibrio</taxon>
    </lineage>
</organism>
<keyword evidence="2 4" id="KW-0808">Transferase</keyword>
<dbReference type="InterPro" id="IPR027417">
    <property type="entry name" value="P-loop_NTPase"/>
</dbReference>
<dbReference type="RefSeq" id="WP_077243795.1">
    <property type="nucleotide sequence ID" value="NZ_MUZR01000008.1"/>
</dbReference>
<keyword evidence="2 4" id="KW-0239">DNA-directed DNA polymerase</keyword>
<reference evidence="4 5" key="1">
    <citation type="submission" date="2017-02" db="EMBL/GenBank/DDBJ databases">
        <title>Genomic diversity within the haloalkaliphilic genus Thioalkalivibrio.</title>
        <authorList>
            <person name="Ahn A.-C."/>
            <person name="Meier-Kolthoff J."/>
            <person name="Overmars L."/>
            <person name="Richter M."/>
            <person name="Woyke T."/>
            <person name="Sorokin D.Y."/>
            <person name="Muyzer G."/>
        </authorList>
    </citation>
    <scope>NUCLEOTIDE SEQUENCE [LARGE SCALE GENOMIC DNA]</scope>
    <source>
        <strain evidence="4 5">HL17</strain>
    </source>
</reference>